<proteinExistence type="predicted"/>
<protein>
    <submittedName>
        <fullName evidence="2">Uncharacterized protein</fullName>
    </submittedName>
</protein>
<gene>
    <name evidence="2" type="ORF">A4R35_08215</name>
</gene>
<feature type="compositionally biased region" description="Acidic residues" evidence="1">
    <location>
        <begin position="154"/>
        <end position="163"/>
    </location>
</feature>
<reference evidence="2 3" key="1">
    <citation type="submission" date="2016-08" db="EMBL/GenBank/DDBJ databases">
        <title>Analysis of Carbohydrate Active Enzymes in Thermogemmatispora T81 Reveals Carbohydrate Degradation Ability.</title>
        <authorList>
            <person name="Tomazini A."/>
            <person name="Lal S."/>
            <person name="Stott M."/>
            <person name="Henrissat B."/>
            <person name="Polikarpov I."/>
            <person name="Sparling R."/>
            <person name="Levin D.B."/>
        </authorList>
    </citation>
    <scope>NUCLEOTIDE SEQUENCE [LARGE SCALE GENOMIC DNA]</scope>
    <source>
        <strain evidence="2 3">T81</strain>
    </source>
</reference>
<evidence type="ECO:0000313" key="2">
    <source>
        <dbReference type="EMBL" id="RAQ95517.1"/>
    </source>
</evidence>
<comment type="caution">
    <text evidence="2">The sequence shown here is derived from an EMBL/GenBank/DDBJ whole genome shotgun (WGS) entry which is preliminary data.</text>
</comment>
<evidence type="ECO:0000313" key="3">
    <source>
        <dbReference type="Proteomes" id="UP000248706"/>
    </source>
</evidence>
<dbReference type="Proteomes" id="UP000248706">
    <property type="component" value="Unassembled WGS sequence"/>
</dbReference>
<feature type="region of interest" description="Disordered" evidence="1">
    <location>
        <begin position="151"/>
        <end position="170"/>
    </location>
</feature>
<name>A0A328VD43_9CHLR</name>
<accession>A0A328VD43</accession>
<evidence type="ECO:0000256" key="1">
    <source>
        <dbReference type="SAM" id="MobiDB-lite"/>
    </source>
</evidence>
<sequence>MTSTPSQASPHQAGGDLLAQALKEVAVHAARQAIRSRSFKRNSLLKPLDIILAELGRYPKELEFARDSSKGLIFDHLKRIRARVSEAAIYEYVDLFFEKVLKQALDNHTGKLLQRERSLRSAYLVYVRQELARVFMERKRAASEDEAFAQLEAAEMEESEEEAATGSLAD</sequence>
<dbReference type="OrthoDB" id="161012at2"/>
<organism evidence="2 3">
    <name type="scientific">Thermogemmatispora tikiterensis</name>
    <dbReference type="NCBI Taxonomy" id="1825093"/>
    <lineage>
        <taxon>Bacteria</taxon>
        <taxon>Bacillati</taxon>
        <taxon>Chloroflexota</taxon>
        <taxon>Ktedonobacteria</taxon>
        <taxon>Thermogemmatisporales</taxon>
        <taxon>Thermogemmatisporaceae</taxon>
        <taxon>Thermogemmatispora</taxon>
    </lineage>
</organism>
<dbReference type="RefSeq" id="WP_112428313.1">
    <property type="nucleotide sequence ID" value="NZ_MCIF01000002.1"/>
</dbReference>
<keyword evidence="3" id="KW-1185">Reference proteome</keyword>
<dbReference type="EMBL" id="MCIF01000002">
    <property type="protein sequence ID" value="RAQ95517.1"/>
    <property type="molecule type" value="Genomic_DNA"/>
</dbReference>
<dbReference type="AlphaFoldDB" id="A0A328VD43"/>